<name>A0AAP0R9E7_LIQFO</name>
<feature type="domain" description="DUF630" evidence="3">
    <location>
        <begin position="1"/>
        <end position="59"/>
    </location>
</feature>
<dbReference type="AlphaFoldDB" id="A0AAP0R9E7"/>
<organism evidence="4 5">
    <name type="scientific">Liquidambar formosana</name>
    <name type="common">Formosan gum</name>
    <dbReference type="NCBI Taxonomy" id="63359"/>
    <lineage>
        <taxon>Eukaryota</taxon>
        <taxon>Viridiplantae</taxon>
        <taxon>Streptophyta</taxon>
        <taxon>Embryophyta</taxon>
        <taxon>Tracheophyta</taxon>
        <taxon>Spermatophyta</taxon>
        <taxon>Magnoliopsida</taxon>
        <taxon>eudicotyledons</taxon>
        <taxon>Gunneridae</taxon>
        <taxon>Pentapetalae</taxon>
        <taxon>Saxifragales</taxon>
        <taxon>Altingiaceae</taxon>
        <taxon>Liquidambar</taxon>
    </lineage>
</organism>
<dbReference type="Pfam" id="PF04783">
    <property type="entry name" value="DUF630"/>
    <property type="match status" value="1"/>
</dbReference>
<dbReference type="Pfam" id="PF04782">
    <property type="entry name" value="DUF632"/>
    <property type="match status" value="1"/>
</dbReference>
<sequence>MGSATSKPEKNEALRLCKERRRLIKQAIDSRNALAAAHVAYIQCLRNIGIALRRYAEAEVLIESSLSTSATDLDKTPSHSSYPSPSPSHLAEVSDSPLNNESPLSPPIPTLSYMRAGGSAAVTVRFSPSSTSYLDDESMAFPMPPPPPPPDSGSWDFFDPTDDSECLRNMGHNGLDENFYDMRAWRQFKVEGANPKFEAKGKWAKVGLDGNNELNEELVRSELEHKTPGISSNSANRNNCYGRFVGPNAHSVSTEGVEGTQQSLDGALAQRNSERNANGSARTLAGKDGLEHSNSKRDKTAENLCAEREDPSEFITHRAKDFLSSIKDIEHRFFRASESGKEVSRLLEANKISVGYSEAKGSSASVFLAAFHLVCCMGKTAIVSNEPPQHVTKVLTWNRSTSSRSTSSKNPLATASKDDNDDSGSDFIEEFCMIAGSHSSTLDRLYAWERKLYDEVKASESIRKVYDQKCHQLRNQFAKDLSTQVIDKTRAVVKDLHSRIRVAIHSVDSISKRIEKMRDEELQPQLVELIQGLIRMWKAMLECHHAQYITISLAYHARSSAGTPQGDARCQILAQLQHEIECFGLSFAYWINSHRLYVEALNNWLQNCILQPQKRAKSRRPLPFSPRQVLAPPIFVLCHDWSAGIKALPSDELNDAIKTFLSDLHRLMGQQAAEEMKKKEKPFDSNNEESENKDDEKNGDNSSNLSCIQTSLTKVLDRLTKYSEASLKMHEDIRQKCEQARIAYTNGRPSRF</sequence>
<evidence type="ECO:0000259" key="3">
    <source>
        <dbReference type="Pfam" id="PF04783"/>
    </source>
</evidence>
<evidence type="ECO:0000313" key="5">
    <source>
        <dbReference type="Proteomes" id="UP001415857"/>
    </source>
</evidence>
<evidence type="ECO:0000256" key="1">
    <source>
        <dbReference type="SAM" id="MobiDB-lite"/>
    </source>
</evidence>
<dbReference type="InterPro" id="IPR006868">
    <property type="entry name" value="DUF630"/>
</dbReference>
<feature type="compositionally biased region" description="Low complexity" evidence="1">
    <location>
        <begin position="399"/>
        <end position="408"/>
    </location>
</feature>
<feature type="region of interest" description="Disordered" evidence="1">
    <location>
        <begin position="671"/>
        <end position="705"/>
    </location>
</feature>
<dbReference type="PANTHER" id="PTHR21450">
    <property type="entry name" value="PROTEIN ALTERED PHOSPHATE STARVATION RESPONSE 1"/>
    <property type="match status" value="1"/>
</dbReference>
<dbReference type="InterPro" id="IPR006867">
    <property type="entry name" value="DUF632"/>
</dbReference>
<feature type="compositionally biased region" description="Basic and acidic residues" evidence="1">
    <location>
        <begin position="288"/>
        <end position="302"/>
    </location>
</feature>
<evidence type="ECO:0000259" key="2">
    <source>
        <dbReference type="Pfam" id="PF04782"/>
    </source>
</evidence>
<feature type="region of interest" description="Disordered" evidence="1">
    <location>
        <begin position="395"/>
        <end position="421"/>
    </location>
</feature>
<gene>
    <name evidence="4" type="ORF">L1049_003211</name>
</gene>
<evidence type="ECO:0000313" key="4">
    <source>
        <dbReference type="EMBL" id="KAK9272833.1"/>
    </source>
</evidence>
<dbReference type="PANTHER" id="PTHR21450:SF35">
    <property type="entry name" value="TRANSCRIPTION FACTOR, PUTATIVE (DUF630 AND DUF632)-RELATED"/>
    <property type="match status" value="1"/>
</dbReference>
<feature type="domain" description="DUF632" evidence="2">
    <location>
        <begin position="323"/>
        <end position="665"/>
    </location>
</feature>
<accession>A0AAP0R9E7</accession>
<feature type="compositionally biased region" description="Low complexity" evidence="1">
    <location>
        <begin position="78"/>
        <end position="103"/>
    </location>
</feature>
<feature type="region of interest" description="Disordered" evidence="1">
    <location>
        <begin position="270"/>
        <end position="302"/>
    </location>
</feature>
<feature type="region of interest" description="Disordered" evidence="1">
    <location>
        <begin position="70"/>
        <end position="106"/>
    </location>
</feature>
<protein>
    <submittedName>
        <fullName evidence="4">Uncharacterized protein</fullName>
    </submittedName>
</protein>
<dbReference type="EMBL" id="JBBPBK010000013">
    <property type="protein sequence ID" value="KAK9272833.1"/>
    <property type="molecule type" value="Genomic_DNA"/>
</dbReference>
<reference evidence="4 5" key="1">
    <citation type="journal article" date="2024" name="Plant J.">
        <title>Genome sequences and population genomics reveal climatic adaptation and genomic divergence between two closely related sweetgum species.</title>
        <authorList>
            <person name="Xu W.Q."/>
            <person name="Ren C.Q."/>
            <person name="Zhang X.Y."/>
            <person name="Comes H.P."/>
            <person name="Liu X.H."/>
            <person name="Li Y.G."/>
            <person name="Kettle C.J."/>
            <person name="Jalonen R."/>
            <person name="Gaisberger H."/>
            <person name="Ma Y.Z."/>
            <person name="Qiu Y.X."/>
        </authorList>
    </citation>
    <scope>NUCLEOTIDE SEQUENCE [LARGE SCALE GENOMIC DNA]</scope>
    <source>
        <strain evidence="4">Hangzhou</strain>
    </source>
</reference>
<keyword evidence="5" id="KW-1185">Reference proteome</keyword>
<dbReference type="Proteomes" id="UP001415857">
    <property type="component" value="Unassembled WGS sequence"/>
</dbReference>
<proteinExistence type="predicted"/>
<comment type="caution">
    <text evidence="4">The sequence shown here is derived from an EMBL/GenBank/DDBJ whole genome shotgun (WGS) entry which is preliminary data.</text>
</comment>
<feature type="compositionally biased region" description="Basic and acidic residues" evidence="1">
    <location>
        <begin position="674"/>
        <end position="683"/>
    </location>
</feature>